<dbReference type="SUPFAM" id="SSF52540">
    <property type="entry name" value="P-loop containing nucleoside triphosphate hydrolases"/>
    <property type="match status" value="2"/>
</dbReference>
<dbReference type="Pfam" id="PF05970">
    <property type="entry name" value="PIF1"/>
    <property type="match status" value="1"/>
</dbReference>
<dbReference type="EC" id="5.6.2.3" evidence="9"/>
<organism evidence="12 13">
    <name type="scientific">Dunaliella salina</name>
    <name type="common">Green alga</name>
    <name type="synonym">Protococcus salinus</name>
    <dbReference type="NCBI Taxonomy" id="3046"/>
    <lineage>
        <taxon>Eukaryota</taxon>
        <taxon>Viridiplantae</taxon>
        <taxon>Chlorophyta</taxon>
        <taxon>core chlorophytes</taxon>
        <taxon>Chlorophyceae</taxon>
        <taxon>CS clade</taxon>
        <taxon>Chlamydomonadales</taxon>
        <taxon>Dunaliellaceae</taxon>
        <taxon>Dunaliella</taxon>
    </lineage>
</organism>
<dbReference type="PANTHER" id="PTHR47642:SF5">
    <property type="entry name" value="ATP-DEPENDENT DNA HELICASE"/>
    <property type="match status" value="1"/>
</dbReference>
<reference evidence="12" key="1">
    <citation type="submission" date="2017-08" db="EMBL/GenBank/DDBJ databases">
        <authorList>
            <person name="Polle J.E."/>
            <person name="Barry K."/>
            <person name="Cushman J."/>
            <person name="Schmutz J."/>
            <person name="Tran D."/>
            <person name="Hathwaick L.T."/>
            <person name="Yim W.C."/>
            <person name="Jenkins J."/>
            <person name="Mckie-Krisberg Z.M."/>
            <person name="Prochnik S."/>
            <person name="Lindquist E."/>
            <person name="Dockter R.B."/>
            <person name="Adam C."/>
            <person name="Molina H."/>
            <person name="Bunkerborg J."/>
            <person name="Jin E."/>
            <person name="Buchheim M."/>
            <person name="Magnuson J."/>
        </authorList>
    </citation>
    <scope>NUCLEOTIDE SEQUENCE</scope>
    <source>
        <strain evidence="12">CCAP 19/18</strain>
    </source>
</reference>
<dbReference type="GO" id="GO:0016787">
    <property type="term" value="F:hydrolase activity"/>
    <property type="evidence" value="ECO:0007669"/>
    <property type="project" value="UniProtKB-KW"/>
</dbReference>
<evidence type="ECO:0000256" key="3">
    <source>
        <dbReference type="ARBA" id="ARBA00022801"/>
    </source>
</evidence>
<dbReference type="Pfam" id="PF21530">
    <property type="entry name" value="Pif1_2B_dom"/>
    <property type="match status" value="1"/>
</dbReference>
<evidence type="ECO:0000256" key="5">
    <source>
        <dbReference type="ARBA" id="ARBA00022840"/>
    </source>
</evidence>
<dbReference type="EMBL" id="MU070467">
    <property type="protein sequence ID" value="KAF5827585.1"/>
    <property type="molecule type" value="Genomic_DNA"/>
</dbReference>
<dbReference type="InterPro" id="IPR010285">
    <property type="entry name" value="DNA_helicase_pif1-like_DEAD"/>
</dbReference>
<evidence type="ECO:0000256" key="7">
    <source>
        <dbReference type="ARBA" id="ARBA00023204"/>
    </source>
</evidence>
<keyword evidence="9" id="KW-0233">DNA recombination</keyword>
<feature type="region of interest" description="Disordered" evidence="10">
    <location>
        <begin position="725"/>
        <end position="769"/>
    </location>
</feature>
<keyword evidence="2 9" id="KW-0227">DNA damage</keyword>
<keyword evidence="7 9" id="KW-0234">DNA repair</keyword>
<evidence type="ECO:0000313" key="13">
    <source>
        <dbReference type="Proteomes" id="UP000815325"/>
    </source>
</evidence>
<dbReference type="PANTHER" id="PTHR47642">
    <property type="entry name" value="ATP-DEPENDENT DNA HELICASE"/>
    <property type="match status" value="1"/>
</dbReference>
<evidence type="ECO:0000256" key="1">
    <source>
        <dbReference type="ARBA" id="ARBA00022741"/>
    </source>
</evidence>
<protein>
    <recommendedName>
        <fullName evidence="9">ATP-dependent DNA helicase</fullName>
        <ecNumber evidence="9">5.6.2.3</ecNumber>
    </recommendedName>
</protein>
<dbReference type="Proteomes" id="UP000815325">
    <property type="component" value="Unassembled WGS sequence"/>
</dbReference>
<feature type="compositionally biased region" description="Low complexity" evidence="10">
    <location>
        <begin position="725"/>
        <end position="758"/>
    </location>
</feature>
<dbReference type="InterPro" id="IPR049163">
    <property type="entry name" value="Pif1-like_2B_dom"/>
</dbReference>
<evidence type="ECO:0000256" key="10">
    <source>
        <dbReference type="SAM" id="MobiDB-lite"/>
    </source>
</evidence>
<dbReference type="InterPro" id="IPR003593">
    <property type="entry name" value="AAA+_ATPase"/>
</dbReference>
<keyword evidence="13" id="KW-1185">Reference proteome</keyword>
<dbReference type="InterPro" id="IPR027417">
    <property type="entry name" value="P-loop_NTPase"/>
</dbReference>
<comment type="catalytic activity">
    <reaction evidence="9">
        <text>ATP + H2O = ADP + phosphate + H(+)</text>
        <dbReference type="Rhea" id="RHEA:13065"/>
        <dbReference type="ChEBI" id="CHEBI:15377"/>
        <dbReference type="ChEBI" id="CHEBI:15378"/>
        <dbReference type="ChEBI" id="CHEBI:30616"/>
        <dbReference type="ChEBI" id="CHEBI:43474"/>
        <dbReference type="ChEBI" id="CHEBI:456216"/>
        <dbReference type="EC" id="5.6.2.3"/>
    </reaction>
</comment>
<sequence>MRSANGAAEDGQDDSNALALGLYAYYSTRPEALEQLSLYLFASNQHVTTTSSSTSIPFMVEGITKHVRPRSKPAIVRIYPRMNPESHGSEYYYSMLVLHVPWRDEAASFPLAAAEEADILANIQDALHSAGQGRMSDAEYEQAQRQLVGVQREVFDTVRRHARDTQIAGGRMRPATPARASAPLAPPPLCIFVTGGAGTGKSFLIALLYELLLRAHQGVVTQPVRLAAPTGVAASNIGGSTLHSLLNLPVEDQRAGRAAANINYRALTGQKPQVLQANLAGLRYLIIDEISMVSHGTLAHVSRRLGEAMGNSQVYGGISLIFVGDFFQLPPALWSEGLQPFNLVANQRQHGDAAWIEALNALRTCCIQDDVDCAIELLRSRLSVTAGAAKLEAGGVRVFDFHASHRELLPTGVVGNTPVPESLIPRTADTCGGLHKVVRLAVGACVMLRRNINTADKLVNGALGTVQNFEFRDSSGAEEVLAVIVVFDDVEVGRFWRESNGVQGHEGVAIRRTTSAFKGAGGRQLQRTQFAFESSMGVAVHKVQSISMDMAVIDLVHSLFEKGQAYVALSRVRSLEGGGLKYFAGKDKVCQVSERVLSYYQGLGFVPAVCNHEEEEEEQALEREAMRVEEGIGCIIEAEAGAGEEGVLGHRYPQFPIQIPSVGQMVNALAAAFQQHQPPISWGPPWTDSTGWYVNADQQEQLINTSQSGQQIMWFGHQIAMQAAAQLQQPMQQPSGQQQEQQQQQQQQQQAQAEGQQQRNVRPRLGPSS</sequence>
<evidence type="ECO:0000256" key="9">
    <source>
        <dbReference type="RuleBase" id="RU363044"/>
    </source>
</evidence>
<evidence type="ECO:0000259" key="11">
    <source>
        <dbReference type="SMART" id="SM00382"/>
    </source>
</evidence>
<keyword evidence="3 9" id="KW-0378">Hydrolase</keyword>
<comment type="cofactor">
    <cofactor evidence="9">
        <name>Mg(2+)</name>
        <dbReference type="ChEBI" id="CHEBI:18420"/>
    </cofactor>
</comment>
<proteinExistence type="inferred from homology"/>
<dbReference type="InterPro" id="IPR051055">
    <property type="entry name" value="PIF1_helicase"/>
</dbReference>
<name>A0ABQ7FZ09_DUNSA</name>
<comment type="similarity">
    <text evidence="9">Belongs to the helicase family.</text>
</comment>
<keyword evidence="4 9" id="KW-0347">Helicase</keyword>
<keyword evidence="8" id="KW-0413">Isomerase</keyword>
<evidence type="ECO:0000256" key="2">
    <source>
        <dbReference type="ARBA" id="ARBA00022763"/>
    </source>
</evidence>
<evidence type="ECO:0000256" key="4">
    <source>
        <dbReference type="ARBA" id="ARBA00022806"/>
    </source>
</evidence>
<keyword evidence="5 9" id="KW-0067">ATP-binding</keyword>
<keyword evidence="6" id="KW-0238">DNA-binding</keyword>
<dbReference type="SMART" id="SM00382">
    <property type="entry name" value="AAA"/>
    <property type="match status" value="1"/>
</dbReference>
<dbReference type="Gene3D" id="3.40.50.300">
    <property type="entry name" value="P-loop containing nucleotide triphosphate hydrolases"/>
    <property type="match status" value="1"/>
</dbReference>
<keyword evidence="1 9" id="KW-0547">Nucleotide-binding</keyword>
<feature type="domain" description="AAA+ ATPase" evidence="11">
    <location>
        <begin position="187"/>
        <end position="345"/>
    </location>
</feature>
<comment type="caution">
    <text evidence="12">The sequence shown here is derived from an EMBL/GenBank/DDBJ whole genome shotgun (WGS) entry which is preliminary data.</text>
</comment>
<gene>
    <name evidence="12" type="ORF">DUNSADRAFT_408</name>
</gene>
<accession>A0ABQ7FZ09</accession>
<evidence type="ECO:0000256" key="8">
    <source>
        <dbReference type="ARBA" id="ARBA00023235"/>
    </source>
</evidence>
<evidence type="ECO:0000313" key="12">
    <source>
        <dbReference type="EMBL" id="KAF5827585.1"/>
    </source>
</evidence>
<evidence type="ECO:0000256" key="6">
    <source>
        <dbReference type="ARBA" id="ARBA00023125"/>
    </source>
</evidence>